<dbReference type="RefSeq" id="WP_184019480.1">
    <property type="nucleotide sequence ID" value="NZ_JACHFD010000012.1"/>
</dbReference>
<dbReference type="AlphaFoldDB" id="A0A840VF35"/>
<protein>
    <submittedName>
        <fullName evidence="2">Translation initiation factor IF-1</fullName>
    </submittedName>
</protein>
<evidence type="ECO:0000259" key="1">
    <source>
        <dbReference type="Pfam" id="PF01176"/>
    </source>
</evidence>
<dbReference type="Gene3D" id="2.40.50.140">
    <property type="entry name" value="Nucleic acid-binding proteins"/>
    <property type="match status" value="1"/>
</dbReference>
<dbReference type="Pfam" id="PF01176">
    <property type="entry name" value="eIF-1a"/>
    <property type="match status" value="1"/>
</dbReference>
<gene>
    <name evidence="2" type="ORF">HNR46_002684</name>
</gene>
<comment type="caution">
    <text evidence="2">The sequence shown here is derived from an EMBL/GenBank/DDBJ whole genome shotgun (WGS) entry which is preliminary data.</text>
</comment>
<evidence type="ECO:0000313" key="2">
    <source>
        <dbReference type="EMBL" id="MBB5352439.1"/>
    </source>
</evidence>
<dbReference type="SUPFAM" id="SSF50249">
    <property type="entry name" value="Nucleic acid-binding proteins"/>
    <property type="match status" value="1"/>
</dbReference>
<dbReference type="Proteomes" id="UP000557717">
    <property type="component" value="Unassembled WGS sequence"/>
</dbReference>
<dbReference type="GO" id="GO:0003743">
    <property type="term" value="F:translation initiation factor activity"/>
    <property type="evidence" value="ECO:0007669"/>
    <property type="project" value="UniProtKB-KW"/>
</dbReference>
<keyword evidence="2" id="KW-0648">Protein biosynthesis</keyword>
<dbReference type="InterPro" id="IPR012340">
    <property type="entry name" value="NA-bd_OB-fold"/>
</dbReference>
<feature type="domain" description="S1-like" evidence="1">
    <location>
        <begin position="19"/>
        <end position="79"/>
    </location>
</feature>
<dbReference type="EMBL" id="JACHFD010000012">
    <property type="protein sequence ID" value="MBB5352439.1"/>
    <property type="molecule type" value="Genomic_DNA"/>
</dbReference>
<accession>A0A840VF35</accession>
<sequence length="88" mass="9529">MSTRLNSFMAVGMYETPVQAVARISQVLKEGLFEVTLPNGKKSLGHLSKDLAADPPTLTEGMQVRVELTPFDFDSARIAEVLAPSPNP</sequence>
<keyword evidence="3" id="KW-1185">Reference proteome</keyword>
<evidence type="ECO:0000313" key="3">
    <source>
        <dbReference type="Proteomes" id="UP000557717"/>
    </source>
</evidence>
<name>A0A840VF35_9BACT</name>
<proteinExistence type="predicted"/>
<keyword evidence="2" id="KW-0396">Initiation factor</keyword>
<reference evidence="2 3" key="1">
    <citation type="submission" date="2020-08" db="EMBL/GenBank/DDBJ databases">
        <title>Genomic Encyclopedia of Type Strains, Phase IV (KMG-IV): sequencing the most valuable type-strain genomes for metagenomic binning, comparative biology and taxonomic classification.</title>
        <authorList>
            <person name="Goeker M."/>
        </authorList>
    </citation>
    <scope>NUCLEOTIDE SEQUENCE [LARGE SCALE GENOMIC DNA]</scope>
    <source>
        <strain evidence="2 3">YC6886</strain>
    </source>
</reference>
<dbReference type="InterPro" id="IPR006196">
    <property type="entry name" value="RNA-binding_domain_S1_IF1"/>
</dbReference>
<organism evidence="2 3">
    <name type="scientific">Haloferula luteola</name>
    <dbReference type="NCBI Taxonomy" id="595692"/>
    <lineage>
        <taxon>Bacteria</taxon>
        <taxon>Pseudomonadati</taxon>
        <taxon>Verrucomicrobiota</taxon>
        <taxon>Verrucomicrobiia</taxon>
        <taxon>Verrucomicrobiales</taxon>
        <taxon>Verrucomicrobiaceae</taxon>
        <taxon>Haloferula</taxon>
    </lineage>
</organism>